<dbReference type="Proteomes" id="UP000257123">
    <property type="component" value="Unassembled WGS sequence"/>
</dbReference>
<sequence>MLPAFLIVVLFIIGATLSRKIDVSISLALGALAYGLTALGPAKFLTATLSAFNQSMAYVITSLIFAMALGYLIKEEGEKVASGLLSLGPRAAAFAIPAAIGLLPMPGGAYISAVVSDPLYGKMGLKSHEKTFINYFMRHIWIPVWPLFQGVLITAAVLSVSVWQVVEWSWPAALIALTSGLAVGLPLVKRVEASGRPRDLITLWPLAAVALLSFALPLPLAVASAYLAYVIIKKTPGDFILKSLKYALNPRILAIIIFSLVFAEYIKESGLSREFAESLGAFSAVAIFTIPFAIGLATGVEFTFASLAFPPIAPLIQGPSLALAFAGGFLGVMLSPAHSCLVLTREYYKSDIVSVYRLLVRAAVIFTALSFLFYLLILY</sequence>
<dbReference type="RefSeq" id="WP_116421354.1">
    <property type="nucleotide sequence ID" value="NZ_NMUE01000024.1"/>
</dbReference>
<dbReference type="Pfam" id="PF04165">
    <property type="entry name" value="DUF401"/>
    <property type="match status" value="1"/>
</dbReference>
<evidence type="ECO:0008006" key="4">
    <source>
        <dbReference type="Google" id="ProtNLM"/>
    </source>
</evidence>
<dbReference type="AlphaFoldDB" id="A0A371QXV9"/>
<feature type="transmembrane region" description="Helical" evidence="1">
    <location>
        <begin position="28"/>
        <end position="49"/>
    </location>
</feature>
<accession>A0A371QXV9</accession>
<feature type="transmembrane region" description="Helical" evidence="1">
    <location>
        <begin position="93"/>
        <end position="120"/>
    </location>
</feature>
<comment type="caution">
    <text evidence="2">The sequence shown here is derived from an EMBL/GenBank/DDBJ whole genome shotgun (WGS) entry which is preliminary data.</text>
</comment>
<dbReference type="InterPro" id="IPR007294">
    <property type="entry name" value="DUF401"/>
</dbReference>
<keyword evidence="1" id="KW-1133">Transmembrane helix</keyword>
<organism evidence="2 3">
    <name type="scientific">Pyrobaculum aerophilum</name>
    <dbReference type="NCBI Taxonomy" id="13773"/>
    <lineage>
        <taxon>Archaea</taxon>
        <taxon>Thermoproteota</taxon>
        <taxon>Thermoprotei</taxon>
        <taxon>Thermoproteales</taxon>
        <taxon>Thermoproteaceae</taxon>
        <taxon>Pyrobaculum</taxon>
    </lineage>
</organism>
<reference evidence="2 3" key="1">
    <citation type="submission" date="2017-07" db="EMBL/GenBank/DDBJ databases">
        <title>Draft genome sequence of aerobic hyperthermophilic archaea, Pyrobaculum aerophilum YKB31 and YKB32.</title>
        <authorList>
            <person name="Mochizuki T."/>
            <person name="Berliner A.J."/>
            <person name="Yoshida-Takashima Y."/>
            <person name="Takaki Y."/>
            <person name="Nunoura T."/>
            <person name="Takai K."/>
        </authorList>
    </citation>
    <scope>NUCLEOTIDE SEQUENCE [LARGE SCALE GENOMIC DNA]</scope>
    <source>
        <strain evidence="2 3">YKB31</strain>
    </source>
</reference>
<feature type="transmembrane region" description="Helical" evidence="1">
    <location>
        <begin position="168"/>
        <end position="188"/>
    </location>
</feature>
<gene>
    <name evidence="2" type="ORF">CGL51_08060</name>
</gene>
<feature type="transmembrane region" description="Helical" evidence="1">
    <location>
        <begin position="355"/>
        <end position="377"/>
    </location>
</feature>
<feature type="transmembrane region" description="Helical" evidence="1">
    <location>
        <begin position="320"/>
        <end position="343"/>
    </location>
</feature>
<keyword evidence="1" id="KW-0812">Transmembrane</keyword>
<keyword evidence="1" id="KW-0472">Membrane</keyword>
<feature type="transmembrane region" description="Helical" evidence="1">
    <location>
        <begin position="56"/>
        <end position="73"/>
    </location>
</feature>
<feature type="transmembrane region" description="Helical" evidence="1">
    <location>
        <begin position="278"/>
        <end position="300"/>
    </location>
</feature>
<protein>
    <recommendedName>
        <fullName evidence="4">DUF401 family protein</fullName>
    </recommendedName>
</protein>
<evidence type="ECO:0000313" key="2">
    <source>
        <dbReference type="EMBL" id="RFA95277.1"/>
    </source>
</evidence>
<name>A0A371QXV9_9CREN</name>
<evidence type="ECO:0000313" key="3">
    <source>
        <dbReference type="Proteomes" id="UP000257123"/>
    </source>
</evidence>
<dbReference type="PANTHER" id="PTHR39556:SF1">
    <property type="entry name" value="PROTEIN, PUTATIVE-RELATED"/>
    <property type="match status" value="1"/>
</dbReference>
<dbReference type="EMBL" id="NMUE01000024">
    <property type="protein sequence ID" value="RFA95277.1"/>
    <property type="molecule type" value="Genomic_DNA"/>
</dbReference>
<dbReference type="PANTHER" id="PTHR39556">
    <property type="entry name" value="PROTEIN, PUTATIVE-RELATED"/>
    <property type="match status" value="1"/>
</dbReference>
<proteinExistence type="predicted"/>
<evidence type="ECO:0000256" key="1">
    <source>
        <dbReference type="SAM" id="Phobius"/>
    </source>
</evidence>
<feature type="transmembrane region" description="Helical" evidence="1">
    <location>
        <begin position="140"/>
        <end position="162"/>
    </location>
</feature>
<feature type="transmembrane region" description="Helical" evidence="1">
    <location>
        <begin position="248"/>
        <end position="266"/>
    </location>
</feature>
<feature type="transmembrane region" description="Helical" evidence="1">
    <location>
        <begin position="200"/>
        <end position="228"/>
    </location>
</feature>